<evidence type="ECO:0000313" key="2">
    <source>
        <dbReference type="EMBL" id="TXD34178.1"/>
    </source>
</evidence>
<feature type="compositionally biased region" description="Low complexity" evidence="1">
    <location>
        <begin position="159"/>
        <end position="170"/>
    </location>
</feature>
<dbReference type="Proteomes" id="UP000321412">
    <property type="component" value="Unassembled WGS sequence"/>
</dbReference>
<feature type="region of interest" description="Disordered" evidence="1">
    <location>
        <begin position="194"/>
        <end position="403"/>
    </location>
</feature>
<feature type="compositionally biased region" description="Basic and acidic residues" evidence="1">
    <location>
        <begin position="295"/>
        <end position="307"/>
    </location>
</feature>
<feature type="compositionally biased region" description="Low complexity" evidence="1">
    <location>
        <begin position="423"/>
        <end position="432"/>
    </location>
</feature>
<evidence type="ECO:0000313" key="3">
    <source>
        <dbReference type="Proteomes" id="UP000321412"/>
    </source>
</evidence>
<protein>
    <recommendedName>
        <fullName evidence="4">Zinc-finger domain-containing protein</fullName>
    </recommendedName>
</protein>
<evidence type="ECO:0008006" key="4">
    <source>
        <dbReference type="Google" id="ProtNLM"/>
    </source>
</evidence>
<dbReference type="AlphaFoldDB" id="A0A5C6WZH5"/>
<organism evidence="2 3">
    <name type="scientific">Lujinxingia vulgaris</name>
    <dbReference type="NCBI Taxonomy" id="2600176"/>
    <lineage>
        <taxon>Bacteria</taxon>
        <taxon>Deltaproteobacteria</taxon>
        <taxon>Bradymonadales</taxon>
        <taxon>Lujinxingiaceae</taxon>
        <taxon>Lujinxingia</taxon>
    </lineage>
</organism>
<evidence type="ECO:0000256" key="1">
    <source>
        <dbReference type="SAM" id="MobiDB-lite"/>
    </source>
</evidence>
<proteinExistence type="predicted"/>
<keyword evidence="3" id="KW-1185">Reference proteome</keyword>
<reference evidence="2 3" key="1">
    <citation type="submission" date="2019-08" db="EMBL/GenBank/DDBJ databases">
        <title>Bradymonadales sp. TMQ4.</title>
        <authorList>
            <person name="Liang Q."/>
        </authorList>
    </citation>
    <scope>NUCLEOTIDE SEQUENCE [LARGE SCALE GENOMIC DNA]</scope>
    <source>
        <strain evidence="2 3">TMQ4</strain>
    </source>
</reference>
<feature type="compositionally biased region" description="Basic and acidic residues" evidence="1">
    <location>
        <begin position="228"/>
        <end position="248"/>
    </location>
</feature>
<sequence length="443" mass="46571">MSAHAPHDKLLDLLYGELPPEEASALRADIDADPELRAAFEELRAARELIAQHTSPPARVSSTLTDLILEDARTHAPSPTRSAPDPRQSLWRRAWQSPGFRHSLVAAALLVGVAGILRTLQLDSAPRHHAPLAEHGMAAPVSFESSSPTTDQEDERSHTPAADEAPVEEAATVEKAEQAEIAEIAEDTLAENVGTIGDAPPASTRTQNARPSRASGRSAPVVTTDQAPAREAEPQPRQRRTTRAEADRTAASSGAALADTPTGGARSAPQPAVSPRPLDRSYGSGGLGASAAPQERADAFAETEDRIFNAPTRDSAPAPQAEPAPLTQPEGASPKRRSAAPSTSNELADSEAAAEADISASDEIAEPAPSPLQRARQARAEDDPATTLVHATQALSTASSPRARAEAYTLIAWAHEELGNDDAAQQARQQAATILREFDATSP</sequence>
<dbReference type="EMBL" id="VOSM01000015">
    <property type="protein sequence ID" value="TXD34178.1"/>
    <property type="molecule type" value="Genomic_DNA"/>
</dbReference>
<feature type="region of interest" description="Disordered" evidence="1">
    <location>
        <begin position="132"/>
        <end position="174"/>
    </location>
</feature>
<dbReference type="OrthoDB" id="5525937at2"/>
<dbReference type="RefSeq" id="WP_146983103.1">
    <property type="nucleotide sequence ID" value="NZ_VOSM01000015.1"/>
</dbReference>
<gene>
    <name evidence="2" type="ORF">FRC98_19290</name>
</gene>
<name>A0A5C6WZH5_9DELT</name>
<feature type="region of interest" description="Disordered" evidence="1">
    <location>
        <begin position="422"/>
        <end position="443"/>
    </location>
</feature>
<feature type="compositionally biased region" description="Polar residues" evidence="1">
    <location>
        <begin position="389"/>
        <end position="400"/>
    </location>
</feature>
<accession>A0A5C6WZH5</accession>
<comment type="caution">
    <text evidence="2">The sequence shown here is derived from an EMBL/GenBank/DDBJ whole genome shotgun (WGS) entry which is preliminary data.</text>
</comment>